<dbReference type="InterPro" id="IPR014710">
    <property type="entry name" value="RmlC-like_jellyroll"/>
</dbReference>
<dbReference type="Gene3D" id="2.60.120.10">
    <property type="entry name" value="Jelly Rolls"/>
    <property type="match status" value="1"/>
</dbReference>
<proteinExistence type="predicted"/>
<reference evidence="2" key="1">
    <citation type="submission" date="2021-02" db="EMBL/GenBank/DDBJ databases">
        <authorList>
            <person name="Dougan E. K."/>
            <person name="Rhodes N."/>
            <person name="Thang M."/>
            <person name="Chan C."/>
        </authorList>
    </citation>
    <scope>NUCLEOTIDE SEQUENCE</scope>
</reference>
<evidence type="ECO:0000259" key="1">
    <source>
        <dbReference type="PROSITE" id="PS50042"/>
    </source>
</evidence>
<dbReference type="SUPFAM" id="SSF51206">
    <property type="entry name" value="cAMP-binding domain-like"/>
    <property type="match status" value="1"/>
</dbReference>
<dbReference type="Proteomes" id="UP000654075">
    <property type="component" value="Unassembled WGS sequence"/>
</dbReference>
<feature type="domain" description="Cyclic nucleotide-binding" evidence="1">
    <location>
        <begin position="1"/>
        <end position="88"/>
    </location>
</feature>
<comment type="caution">
    <text evidence="2">The sequence shown here is derived from an EMBL/GenBank/DDBJ whole genome shotgun (WGS) entry which is preliminary data.</text>
</comment>
<dbReference type="OrthoDB" id="100546at2759"/>
<dbReference type="Pfam" id="PF00027">
    <property type="entry name" value="cNMP_binding"/>
    <property type="match status" value="1"/>
</dbReference>
<keyword evidence="3" id="KW-1185">Reference proteome</keyword>
<gene>
    <name evidence="2" type="ORF">PGLA1383_LOCUS50245</name>
</gene>
<name>A0A813HAA7_POLGL</name>
<evidence type="ECO:0000313" key="2">
    <source>
        <dbReference type="EMBL" id="CAE8634598.1"/>
    </source>
</evidence>
<evidence type="ECO:0000313" key="3">
    <source>
        <dbReference type="Proteomes" id="UP000654075"/>
    </source>
</evidence>
<sequence length="105" mass="11267">ANARVVTQGDDQTAIYFVKKGELCVMQGGAVSAKGELEGGQETSRLGQGECFGETMLQNNEPWPFTVLSTGRSEMLCVSVRELKEVLGADLAAVLERNFVLSGLK</sequence>
<organism evidence="2 3">
    <name type="scientific">Polarella glacialis</name>
    <name type="common">Dinoflagellate</name>
    <dbReference type="NCBI Taxonomy" id="89957"/>
    <lineage>
        <taxon>Eukaryota</taxon>
        <taxon>Sar</taxon>
        <taxon>Alveolata</taxon>
        <taxon>Dinophyceae</taxon>
        <taxon>Suessiales</taxon>
        <taxon>Suessiaceae</taxon>
        <taxon>Polarella</taxon>
    </lineage>
</organism>
<protein>
    <recommendedName>
        <fullName evidence="1">Cyclic nucleotide-binding domain-containing protein</fullName>
    </recommendedName>
</protein>
<dbReference type="EMBL" id="CAJNNV010031075">
    <property type="protein sequence ID" value="CAE8634598.1"/>
    <property type="molecule type" value="Genomic_DNA"/>
</dbReference>
<dbReference type="InterPro" id="IPR018490">
    <property type="entry name" value="cNMP-bd_dom_sf"/>
</dbReference>
<accession>A0A813HAA7</accession>
<dbReference type="PROSITE" id="PS50042">
    <property type="entry name" value="CNMP_BINDING_3"/>
    <property type="match status" value="1"/>
</dbReference>
<feature type="non-terminal residue" evidence="2">
    <location>
        <position position="1"/>
    </location>
</feature>
<dbReference type="AlphaFoldDB" id="A0A813HAA7"/>
<feature type="non-terminal residue" evidence="2">
    <location>
        <position position="105"/>
    </location>
</feature>
<dbReference type="CDD" id="cd00038">
    <property type="entry name" value="CAP_ED"/>
    <property type="match status" value="1"/>
</dbReference>
<dbReference type="InterPro" id="IPR000595">
    <property type="entry name" value="cNMP-bd_dom"/>
</dbReference>